<evidence type="ECO:0008006" key="3">
    <source>
        <dbReference type="Google" id="ProtNLM"/>
    </source>
</evidence>
<dbReference type="EMBL" id="MN913974">
    <property type="protein sequence ID" value="QJQ80324.1"/>
    <property type="molecule type" value="Genomic_DNA"/>
</dbReference>
<reference evidence="2" key="1">
    <citation type="submission" date="2020-01" db="EMBL/GenBank/DDBJ databases">
        <authorList>
            <person name="Rezuchova I."/>
            <person name="Hyblova M."/>
            <person name="Kudelova M."/>
            <person name="Bohmer M."/>
            <person name="Budis J."/>
            <person name="Szemes T."/>
        </authorList>
    </citation>
    <scope>NUCLEOTIDE SEQUENCE</scope>
    <source>
        <strain evidence="2">4556</strain>
        <strain evidence="1">72</strain>
    </source>
</reference>
<gene>
    <name evidence="2" type="primary">GAMMAHV.ORF66</name>
</gene>
<accession>A0A6M4EI95</accession>
<dbReference type="Pfam" id="PF03117">
    <property type="entry name" value="Herpes_UL49_1"/>
    <property type="match status" value="1"/>
</dbReference>
<dbReference type="EMBL" id="MN913973">
    <property type="protein sequence ID" value="QJQ80252.1"/>
    <property type="molecule type" value="Genomic_DNA"/>
</dbReference>
<protein>
    <recommendedName>
        <fullName evidence="3">Protein UL49</fullName>
    </recommendedName>
</protein>
<organism evidence="2">
    <name type="scientific">Murine herpesvirus</name>
    <dbReference type="NCBI Taxonomy" id="1431748"/>
    <lineage>
        <taxon>Viruses</taxon>
        <taxon>Duplodnaviria</taxon>
        <taxon>Heunggongvirae</taxon>
        <taxon>Peploviricota</taxon>
        <taxon>Herviviricetes</taxon>
        <taxon>Herpesvirales</taxon>
        <taxon>Orthoherpesviridae</taxon>
        <taxon>Betaherpesvirinae</taxon>
        <taxon>Muromegalovirus</taxon>
    </lineage>
</organism>
<evidence type="ECO:0000313" key="2">
    <source>
        <dbReference type="EMBL" id="QJQ80324.1"/>
    </source>
</evidence>
<evidence type="ECO:0000313" key="1">
    <source>
        <dbReference type="EMBL" id="QJQ80252.1"/>
    </source>
</evidence>
<name>A0A6M4EI95_9BETA</name>
<dbReference type="InterPro" id="IPR004339">
    <property type="entry name" value="UL49"/>
</dbReference>
<proteinExistence type="predicted"/>
<sequence length="409" mass="45697">MVMGALDYLRLMNISVDEFRSFCIYGHLSGQRGWGELLLSNLSFKRAVCHILKIQCETKKRWTNKVLVANSALSLLTLFRMVLHECVFSHKYFIPDRIEDMCFPLTKILTVPFLKALDLYLSQFSISCKFPIIKISTVNPTLLAFTKKKYLASVVSDQPIEVPAPSARPDPVRFTAAVPLASDEQSLVKALHSSTGTVQCGNPFYYMMTRLCLYGLMHGRGGIVPVSSSSKQSVYDVAIRFIGSRILSPIVRLPILSRALADLALTGHGHQITVCNECGHCLNLGRDKFLAVNFSPTSMFYCRDQKEKQFNICATTGRIYCSYCGATEFTVYDMVGRYATGEPFIRAVSSANSLSILDNSEQECDILIPCFGKSRSCSIKLRATFRELLYLTASVDNFICQKCSNKGDE</sequence>
<dbReference type="GO" id="GO:0016032">
    <property type="term" value="P:viral process"/>
    <property type="evidence" value="ECO:0007669"/>
    <property type="project" value="InterPro"/>
</dbReference>
<dbReference type="GO" id="GO:0019033">
    <property type="term" value="C:viral tegument"/>
    <property type="evidence" value="ECO:0007669"/>
    <property type="project" value="InterPro"/>
</dbReference>